<organism evidence="2 3">
    <name type="scientific">candidate division MSBL1 archaeon SCGC-AAA259I07</name>
    <dbReference type="NCBI Taxonomy" id="1698266"/>
    <lineage>
        <taxon>Archaea</taxon>
        <taxon>Methanobacteriati</taxon>
        <taxon>Methanobacteriota</taxon>
        <taxon>candidate division MSBL1</taxon>
    </lineage>
</organism>
<sequence>MNDDYEDGIEDIENRLGLPRGYVPPCRDREKLPLEEMERGRESKWWNNDYRHPNRNPLGWKRK</sequence>
<evidence type="ECO:0000313" key="3">
    <source>
        <dbReference type="Proteomes" id="UP000070155"/>
    </source>
</evidence>
<proteinExistence type="predicted"/>
<evidence type="ECO:0000313" key="2">
    <source>
        <dbReference type="EMBL" id="KXA95569.1"/>
    </source>
</evidence>
<evidence type="ECO:0000256" key="1">
    <source>
        <dbReference type="SAM" id="MobiDB-lite"/>
    </source>
</evidence>
<reference evidence="2 3" key="1">
    <citation type="journal article" date="2016" name="Sci. Rep.">
        <title>Metabolic traits of an uncultured archaeal lineage -MSBL1- from brine pools of the Red Sea.</title>
        <authorList>
            <person name="Mwirichia R."/>
            <person name="Alam I."/>
            <person name="Rashid M."/>
            <person name="Vinu M."/>
            <person name="Ba-Alawi W."/>
            <person name="Anthony Kamau A."/>
            <person name="Kamanda Ngugi D."/>
            <person name="Goker M."/>
            <person name="Klenk H.P."/>
            <person name="Bajic V."/>
            <person name="Stingl U."/>
        </authorList>
    </citation>
    <scope>NUCLEOTIDE SEQUENCE [LARGE SCALE GENOMIC DNA]</scope>
    <source>
        <strain evidence="2">SCGC-AAA259I07</strain>
    </source>
</reference>
<keyword evidence="3" id="KW-1185">Reference proteome</keyword>
<name>A0A133UN08_9EURY</name>
<dbReference type="AlphaFoldDB" id="A0A133UN08"/>
<feature type="compositionally biased region" description="Acidic residues" evidence="1">
    <location>
        <begin position="1"/>
        <end position="11"/>
    </location>
</feature>
<dbReference type="EMBL" id="LHXQ01000001">
    <property type="protein sequence ID" value="KXA95569.1"/>
    <property type="molecule type" value="Genomic_DNA"/>
</dbReference>
<feature type="region of interest" description="Disordered" evidence="1">
    <location>
        <begin position="1"/>
        <end position="41"/>
    </location>
</feature>
<accession>A0A133UN08</accession>
<comment type="caution">
    <text evidence="2">The sequence shown here is derived from an EMBL/GenBank/DDBJ whole genome shotgun (WGS) entry which is preliminary data.</text>
</comment>
<protein>
    <submittedName>
        <fullName evidence="2">Uncharacterized protein</fullName>
    </submittedName>
</protein>
<gene>
    <name evidence="2" type="ORF">AKJ36_00035</name>
</gene>
<feature type="compositionally biased region" description="Basic and acidic residues" evidence="1">
    <location>
        <begin position="26"/>
        <end position="41"/>
    </location>
</feature>
<dbReference type="Proteomes" id="UP000070155">
    <property type="component" value="Unassembled WGS sequence"/>
</dbReference>